<dbReference type="PRINTS" id="PR01590">
    <property type="entry name" value="HTHFIS"/>
</dbReference>
<dbReference type="InterPro" id="IPR009057">
    <property type="entry name" value="Homeodomain-like_sf"/>
</dbReference>
<keyword evidence="2" id="KW-0067">ATP-binding</keyword>
<dbReference type="PROSITE" id="PS50045">
    <property type="entry name" value="SIGMA54_INTERACT_4"/>
    <property type="match status" value="1"/>
</dbReference>
<dbReference type="RefSeq" id="WP_344652758.1">
    <property type="nucleotide sequence ID" value="NZ_BAAAGX010000028.1"/>
</dbReference>
<protein>
    <submittedName>
        <fullName evidence="6">Helix-turn-helix domain-containing protein</fullName>
    </submittedName>
</protein>
<gene>
    <name evidence="6" type="ORF">GCM10009539_65080</name>
</gene>
<dbReference type="PANTHER" id="PTHR32071">
    <property type="entry name" value="TRANSCRIPTIONAL REGULATORY PROTEIN"/>
    <property type="match status" value="1"/>
</dbReference>
<keyword evidence="7" id="KW-1185">Reference proteome</keyword>
<evidence type="ECO:0000256" key="1">
    <source>
        <dbReference type="ARBA" id="ARBA00022741"/>
    </source>
</evidence>
<dbReference type="PANTHER" id="PTHR32071:SF122">
    <property type="entry name" value="SIGMA FACTOR"/>
    <property type="match status" value="1"/>
</dbReference>
<evidence type="ECO:0000313" key="6">
    <source>
        <dbReference type="EMBL" id="GAA0268954.1"/>
    </source>
</evidence>
<dbReference type="SUPFAM" id="SSF52540">
    <property type="entry name" value="P-loop containing nucleoside triphosphate hydrolases"/>
    <property type="match status" value="1"/>
</dbReference>
<evidence type="ECO:0000256" key="4">
    <source>
        <dbReference type="ARBA" id="ARBA00023163"/>
    </source>
</evidence>
<dbReference type="Gene3D" id="3.30.450.40">
    <property type="match status" value="1"/>
</dbReference>
<accession>A0ABN0V0B6</accession>
<proteinExistence type="predicted"/>
<dbReference type="InterPro" id="IPR027417">
    <property type="entry name" value="P-loop_NTPase"/>
</dbReference>
<dbReference type="Proteomes" id="UP001500967">
    <property type="component" value="Unassembled WGS sequence"/>
</dbReference>
<dbReference type="InterPro" id="IPR002197">
    <property type="entry name" value="HTH_Fis"/>
</dbReference>
<evidence type="ECO:0000256" key="3">
    <source>
        <dbReference type="ARBA" id="ARBA00023015"/>
    </source>
</evidence>
<evidence type="ECO:0000259" key="5">
    <source>
        <dbReference type="PROSITE" id="PS50045"/>
    </source>
</evidence>
<reference evidence="6 7" key="1">
    <citation type="journal article" date="2019" name="Int. J. Syst. Evol. Microbiol.">
        <title>The Global Catalogue of Microorganisms (GCM) 10K type strain sequencing project: providing services to taxonomists for standard genome sequencing and annotation.</title>
        <authorList>
            <consortium name="The Broad Institute Genomics Platform"/>
            <consortium name="The Broad Institute Genome Sequencing Center for Infectious Disease"/>
            <person name="Wu L."/>
            <person name="Ma J."/>
        </authorList>
    </citation>
    <scope>NUCLEOTIDE SEQUENCE [LARGE SCALE GENOMIC DNA]</scope>
    <source>
        <strain evidence="6 7">JCM 10425</strain>
    </source>
</reference>
<keyword evidence="3" id="KW-0805">Transcription regulation</keyword>
<organism evidence="6 7">
    <name type="scientific">Cryptosporangium japonicum</name>
    <dbReference type="NCBI Taxonomy" id="80872"/>
    <lineage>
        <taxon>Bacteria</taxon>
        <taxon>Bacillati</taxon>
        <taxon>Actinomycetota</taxon>
        <taxon>Actinomycetes</taxon>
        <taxon>Cryptosporangiales</taxon>
        <taxon>Cryptosporangiaceae</taxon>
        <taxon>Cryptosporangium</taxon>
    </lineage>
</organism>
<dbReference type="SUPFAM" id="SSF46689">
    <property type="entry name" value="Homeodomain-like"/>
    <property type="match status" value="1"/>
</dbReference>
<dbReference type="InterPro" id="IPR029016">
    <property type="entry name" value="GAF-like_dom_sf"/>
</dbReference>
<name>A0ABN0V0B6_9ACTN</name>
<evidence type="ECO:0000313" key="7">
    <source>
        <dbReference type="Proteomes" id="UP001500967"/>
    </source>
</evidence>
<dbReference type="Gene3D" id="1.10.8.60">
    <property type="match status" value="1"/>
</dbReference>
<sequence>MSSDASRQDRERFLAAAPGAAPSVRNAIRVSWERSRAASVDLDRPAPAFSPLANRPSLLTRAAAPVLDALAAELVDEPVCLILTDAKGLVLWRSEGQTALLRALDAVSLAPGFTYSEAEVGTNGIGTALEVGQAILVDGAEHYTGDLTRFSCAGALITHPVTGGLLGVVDITTQSELSNQLLLSFAKLAAARIQERILDESSMLDRALLGDYRLACQHSGGAVIALGEKVFMMNSVMQQHFDAGDQAAIIDQSRDARGRRRPYTALAELPSGLTARLSYQPTFVDELLAGGIVQIKPHRARPSHRRAIAFPGLAGDNPVWRRTAHEVLDACARREWVIVEGEAGTGKQSIVRAAQAEGAVGRRLVTLSAETDVVDRAAAALDADADLLITHAHLLSADCVDGLAALFQSVHDDLDPRGPWIALTTLDGASTEHWGVQLLGFFPRTVRVPPLRHHLTDVPALVRVLLDQLGASELSLSQAALNQLMRLPWAGNITQLRAVLGTVSRRRRSGEAGLEELPPVCRSTVRRQLTPIEAMERDAIVDALALHDGDKLAAASALGMSRATIYRKIRQFELSG</sequence>
<dbReference type="InterPro" id="IPR002078">
    <property type="entry name" value="Sigma_54_int"/>
</dbReference>
<dbReference type="Pfam" id="PF25601">
    <property type="entry name" value="AAA_lid_14"/>
    <property type="match status" value="1"/>
</dbReference>
<dbReference type="InterPro" id="IPR058031">
    <property type="entry name" value="AAA_lid_NorR"/>
</dbReference>
<dbReference type="EMBL" id="BAAAGX010000028">
    <property type="protein sequence ID" value="GAA0268954.1"/>
    <property type="molecule type" value="Genomic_DNA"/>
</dbReference>
<keyword evidence="4" id="KW-0804">Transcription</keyword>
<feature type="domain" description="Sigma-54 factor interaction" evidence="5">
    <location>
        <begin position="445"/>
        <end position="505"/>
    </location>
</feature>
<keyword evidence="1" id="KW-0547">Nucleotide-binding</keyword>
<dbReference type="Gene3D" id="1.10.10.60">
    <property type="entry name" value="Homeodomain-like"/>
    <property type="match status" value="1"/>
</dbReference>
<comment type="caution">
    <text evidence="6">The sequence shown here is derived from an EMBL/GenBank/DDBJ whole genome shotgun (WGS) entry which is preliminary data.</text>
</comment>
<evidence type="ECO:0000256" key="2">
    <source>
        <dbReference type="ARBA" id="ARBA00022840"/>
    </source>
</evidence>
<dbReference type="Pfam" id="PF02954">
    <property type="entry name" value="HTH_8"/>
    <property type="match status" value="1"/>
</dbReference>